<sequence length="238" mass="26065">MASLLAVTVFFGSVSPLSPIDESSIVQAAAKPPATAFKSKVTDVVDGDTIKLIYKGRKETVRFILIDTPETKKPNTCVQLFGPEASAYTKKVLLNKEVKVELGVDTRDQYGRLLAYIYIKDVMFNKTLLEKGLARVAIYKPNTKYLKELQAVEKVAKGKKAGIWSSVNARNGGCAPKVATAPKPAITKPAPKPTTPAKAEVFKNCTELRKKYPSGVAKGHAAYQSKMDRDKDNWACER</sequence>
<protein>
    <submittedName>
        <fullName evidence="6">Thermonuclease family protein</fullName>
    </submittedName>
</protein>
<evidence type="ECO:0000256" key="3">
    <source>
        <dbReference type="ARBA" id="ARBA00022801"/>
    </source>
</evidence>
<dbReference type="CDD" id="cd00175">
    <property type="entry name" value="SNc"/>
    <property type="match status" value="1"/>
</dbReference>
<reference evidence="7" key="1">
    <citation type="journal article" date="2019" name="Int. J. Syst. Evol. Microbiol.">
        <title>The Global Catalogue of Microorganisms (GCM) 10K type strain sequencing project: providing services to taxonomists for standard genome sequencing and annotation.</title>
        <authorList>
            <consortium name="The Broad Institute Genomics Platform"/>
            <consortium name="The Broad Institute Genome Sequencing Center for Infectious Disease"/>
            <person name="Wu L."/>
            <person name="Ma J."/>
        </authorList>
    </citation>
    <scope>NUCLEOTIDE SEQUENCE [LARGE SCALE GENOMIC DNA]</scope>
    <source>
        <strain evidence="7">CCUG 54527</strain>
    </source>
</reference>
<dbReference type="Pfam" id="PF00565">
    <property type="entry name" value="SNase"/>
    <property type="match status" value="1"/>
</dbReference>
<dbReference type="Proteomes" id="UP001596170">
    <property type="component" value="Unassembled WGS sequence"/>
</dbReference>
<evidence type="ECO:0000256" key="4">
    <source>
        <dbReference type="SAM" id="MobiDB-lite"/>
    </source>
</evidence>
<dbReference type="SUPFAM" id="SSF50199">
    <property type="entry name" value="Staphylococcal nuclease"/>
    <property type="match status" value="1"/>
</dbReference>
<accession>A0ABW1L8K7</accession>
<feature type="region of interest" description="Disordered" evidence="4">
    <location>
        <begin position="219"/>
        <end position="238"/>
    </location>
</feature>
<keyword evidence="7" id="KW-1185">Reference proteome</keyword>
<evidence type="ECO:0000313" key="7">
    <source>
        <dbReference type="Proteomes" id="UP001596170"/>
    </source>
</evidence>
<dbReference type="EMBL" id="JBHSRI010000020">
    <property type="protein sequence ID" value="MFC6040325.1"/>
    <property type="molecule type" value="Genomic_DNA"/>
</dbReference>
<evidence type="ECO:0000313" key="6">
    <source>
        <dbReference type="EMBL" id="MFC6040325.1"/>
    </source>
</evidence>
<name>A0ABW1L8K7_9BACL</name>
<feature type="domain" description="TNase-like" evidence="5">
    <location>
        <begin position="35"/>
        <end position="166"/>
    </location>
</feature>
<evidence type="ECO:0000256" key="2">
    <source>
        <dbReference type="ARBA" id="ARBA00022759"/>
    </source>
</evidence>
<evidence type="ECO:0000259" key="5">
    <source>
        <dbReference type="PROSITE" id="PS50830"/>
    </source>
</evidence>
<dbReference type="InterPro" id="IPR008613">
    <property type="entry name" value="Excalibur_Ca-bd_domain"/>
</dbReference>
<dbReference type="SMART" id="SM00318">
    <property type="entry name" value="SNc"/>
    <property type="match status" value="1"/>
</dbReference>
<feature type="compositionally biased region" description="Basic and acidic residues" evidence="4">
    <location>
        <begin position="226"/>
        <end position="238"/>
    </location>
</feature>
<dbReference type="Pfam" id="PF05901">
    <property type="entry name" value="Excalibur"/>
    <property type="match status" value="1"/>
</dbReference>
<keyword evidence="2" id="KW-0255">Endonuclease</keyword>
<dbReference type="PROSITE" id="PS50830">
    <property type="entry name" value="TNASE_3"/>
    <property type="match status" value="1"/>
</dbReference>
<dbReference type="PANTHER" id="PTHR12302">
    <property type="entry name" value="EBNA2 BINDING PROTEIN P100"/>
    <property type="match status" value="1"/>
</dbReference>
<gene>
    <name evidence="6" type="ORF">ACFPYN_12915</name>
</gene>
<comment type="caution">
    <text evidence="6">The sequence shown here is derived from an EMBL/GenBank/DDBJ whole genome shotgun (WGS) entry which is preliminary data.</text>
</comment>
<keyword evidence="1" id="KW-0540">Nuclease</keyword>
<proteinExistence type="predicted"/>
<dbReference type="InterPro" id="IPR035437">
    <property type="entry name" value="SNase_OB-fold_sf"/>
</dbReference>
<dbReference type="SMART" id="SM00894">
    <property type="entry name" value="Excalibur"/>
    <property type="match status" value="1"/>
</dbReference>
<keyword evidence="3" id="KW-0378">Hydrolase</keyword>
<evidence type="ECO:0000256" key="1">
    <source>
        <dbReference type="ARBA" id="ARBA00022722"/>
    </source>
</evidence>
<dbReference type="Gene3D" id="2.40.50.90">
    <property type="match status" value="1"/>
</dbReference>
<dbReference type="PANTHER" id="PTHR12302:SF3">
    <property type="entry name" value="SERINE_THREONINE-PROTEIN KINASE 31"/>
    <property type="match status" value="1"/>
</dbReference>
<dbReference type="InterPro" id="IPR016071">
    <property type="entry name" value="Staphylococal_nuclease_OB-fold"/>
</dbReference>
<dbReference type="RefSeq" id="WP_377734733.1">
    <property type="nucleotide sequence ID" value="NZ_JBHSRI010000020.1"/>
</dbReference>
<organism evidence="6 7">
    <name type="scientific">Paenisporosarcina macmurdoensis</name>
    <dbReference type="NCBI Taxonomy" id="212659"/>
    <lineage>
        <taxon>Bacteria</taxon>
        <taxon>Bacillati</taxon>
        <taxon>Bacillota</taxon>
        <taxon>Bacilli</taxon>
        <taxon>Bacillales</taxon>
        <taxon>Caryophanaceae</taxon>
        <taxon>Paenisporosarcina</taxon>
    </lineage>
</organism>